<dbReference type="EMBL" id="JACSNX010000003">
    <property type="protein sequence ID" value="MBM6850648.1"/>
    <property type="molecule type" value="Genomic_DNA"/>
</dbReference>
<sequence length="118" mass="13314">MAREPLKVLTESMFYVLLSLLRQERCGTEIVQYVDDATAGRVPLGPGTLYTILAKFQEEGLIRETAVEGRKRTYAITDRGRALFRQELSRLRLCVGDGEREERAAENLLPGGREEDPS</sequence>
<evidence type="ECO:0000313" key="3">
    <source>
        <dbReference type="Proteomes" id="UP000719500"/>
    </source>
</evidence>
<accession>A0ABS2FT88</accession>
<organism evidence="2 3">
    <name type="scientific">Oscillibacter valericigenes</name>
    <dbReference type="NCBI Taxonomy" id="351091"/>
    <lineage>
        <taxon>Bacteria</taxon>
        <taxon>Bacillati</taxon>
        <taxon>Bacillota</taxon>
        <taxon>Clostridia</taxon>
        <taxon>Eubacteriales</taxon>
        <taxon>Oscillospiraceae</taxon>
        <taxon>Oscillibacter</taxon>
    </lineage>
</organism>
<dbReference type="PANTHER" id="PTHR43252:SF5">
    <property type="entry name" value="TRANSCRIPTIONAL REGULATOR, PADR-LIKE FAMILY"/>
    <property type="match status" value="1"/>
</dbReference>
<dbReference type="Gene3D" id="1.10.10.10">
    <property type="entry name" value="Winged helix-like DNA-binding domain superfamily/Winged helix DNA-binding domain"/>
    <property type="match status" value="1"/>
</dbReference>
<evidence type="ECO:0000259" key="1">
    <source>
        <dbReference type="Pfam" id="PF03551"/>
    </source>
</evidence>
<gene>
    <name evidence="2" type="ORF">H9X91_04240</name>
</gene>
<keyword evidence="3" id="KW-1185">Reference proteome</keyword>
<name>A0ABS2FT88_9FIRM</name>
<evidence type="ECO:0000313" key="2">
    <source>
        <dbReference type="EMBL" id="MBM6850648.1"/>
    </source>
</evidence>
<dbReference type="InterPro" id="IPR005149">
    <property type="entry name" value="Tscrpt_reg_PadR_N"/>
</dbReference>
<dbReference type="SUPFAM" id="SSF46785">
    <property type="entry name" value="Winged helix' DNA-binding domain"/>
    <property type="match status" value="1"/>
</dbReference>
<proteinExistence type="predicted"/>
<feature type="domain" description="Transcription regulator PadR N-terminal" evidence="1">
    <location>
        <begin position="17"/>
        <end position="85"/>
    </location>
</feature>
<protein>
    <submittedName>
        <fullName evidence="2">Helix-turn-helix transcriptional regulator</fullName>
    </submittedName>
</protein>
<comment type="caution">
    <text evidence="2">The sequence shown here is derived from an EMBL/GenBank/DDBJ whole genome shotgun (WGS) entry which is preliminary data.</text>
</comment>
<dbReference type="InterPro" id="IPR036388">
    <property type="entry name" value="WH-like_DNA-bd_sf"/>
</dbReference>
<dbReference type="PANTHER" id="PTHR43252">
    <property type="entry name" value="TRANSCRIPTIONAL REGULATOR YQJI"/>
    <property type="match status" value="1"/>
</dbReference>
<dbReference type="Proteomes" id="UP000719500">
    <property type="component" value="Unassembled WGS sequence"/>
</dbReference>
<reference evidence="2 3" key="1">
    <citation type="journal article" date="2021" name="Sci. Rep.">
        <title>The distribution of antibiotic resistance genes in chicken gut microbiota commensals.</title>
        <authorList>
            <person name="Juricova H."/>
            <person name="Matiasovicova J."/>
            <person name="Kubasova T."/>
            <person name="Cejkova D."/>
            <person name="Rychlik I."/>
        </authorList>
    </citation>
    <scope>NUCLEOTIDE SEQUENCE [LARGE SCALE GENOMIC DNA]</scope>
    <source>
        <strain evidence="2 3">An411</strain>
    </source>
</reference>
<dbReference type="InterPro" id="IPR036390">
    <property type="entry name" value="WH_DNA-bd_sf"/>
</dbReference>
<dbReference type="Pfam" id="PF03551">
    <property type="entry name" value="PadR"/>
    <property type="match status" value="1"/>
</dbReference>
<dbReference type="RefSeq" id="WP_204802852.1">
    <property type="nucleotide sequence ID" value="NZ_JACSNS010000002.1"/>
</dbReference>